<evidence type="ECO:0000256" key="1">
    <source>
        <dbReference type="ARBA" id="ARBA00004123"/>
    </source>
</evidence>
<dbReference type="CDD" id="cd00167">
    <property type="entry name" value="SANT"/>
    <property type="match status" value="1"/>
</dbReference>
<dbReference type="GeneID" id="114244757"/>
<sequence length="243" mass="27876">MTTPESPPPDEVQKLEGWTKDEKLSLLYALKTCGSKNIDWIHQNISTKTPEEIIHAIDYYKNLALLEVKPLDKKIKTNTRPCKNPRIPLACWAKLLTDTLHYKSLQTETSTAIRMIADLENIPPALNTDKFDFRKIYLQIANAMDGKPIPDDKYSGLILKKCILETALISKAFIRTSSLKNLCKTITVTQKEMNYYPMFVHNKELATVRHLASQRSYNPLNIPEEFLKPSLCIKSKEEENQLL</sequence>
<name>A0A6J2JSB3_BOMMA</name>
<dbReference type="RefSeq" id="XP_028032455.1">
    <property type="nucleotide sequence ID" value="XM_028176654.1"/>
</dbReference>
<proteinExistence type="predicted"/>
<accession>A0A6J2JSB3</accession>
<dbReference type="GO" id="GO:0005634">
    <property type="term" value="C:nucleus"/>
    <property type="evidence" value="ECO:0007669"/>
    <property type="project" value="UniProtKB-SubCell"/>
</dbReference>
<keyword evidence="2" id="KW-1185">Reference proteome</keyword>
<dbReference type="OrthoDB" id="8186615at2759"/>
<dbReference type="Gene3D" id="1.10.10.60">
    <property type="entry name" value="Homeodomain-like"/>
    <property type="match status" value="1"/>
</dbReference>
<protein>
    <submittedName>
        <fullName evidence="3">Uncharacterized protein LOC114244757</fullName>
    </submittedName>
</protein>
<dbReference type="InterPro" id="IPR001005">
    <property type="entry name" value="SANT/Myb"/>
</dbReference>
<dbReference type="AlphaFoldDB" id="A0A6J2JSB3"/>
<dbReference type="KEGG" id="bman:114244757"/>
<dbReference type="SUPFAM" id="SSF46689">
    <property type="entry name" value="Homeodomain-like"/>
    <property type="match status" value="1"/>
</dbReference>
<evidence type="ECO:0000313" key="2">
    <source>
        <dbReference type="Proteomes" id="UP000504629"/>
    </source>
</evidence>
<reference evidence="3" key="1">
    <citation type="submission" date="2025-08" db="UniProtKB">
        <authorList>
            <consortium name="RefSeq"/>
        </authorList>
    </citation>
    <scope>IDENTIFICATION</scope>
    <source>
        <tissue evidence="3">Silk gland</tissue>
    </source>
</reference>
<gene>
    <name evidence="3" type="primary">LOC114244757</name>
</gene>
<dbReference type="InterPro" id="IPR009057">
    <property type="entry name" value="Homeodomain-like_sf"/>
</dbReference>
<comment type="subcellular location">
    <subcellularLocation>
        <location evidence="1">Nucleus</location>
    </subcellularLocation>
</comment>
<dbReference type="Proteomes" id="UP000504629">
    <property type="component" value="Unplaced"/>
</dbReference>
<organism evidence="2 3">
    <name type="scientific">Bombyx mandarina</name>
    <name type="common">Wild silk moth</name>
    <name type="synonym">Wild silkworm</name>
    <dbReference type="NCBI Taxonomy" id="7092"/>
    <lineage>
        <taxon>Eukaryota</taxon>
        <taxon>Metazoa</taxon>
        <taxon>Ecdysozoa</taxon>
        <taxon>Arthropoda</taxon>
        <taxon>Hexapoda</taxon>
        <taxon>Insecta</taxon>
        <taxon>Pterygota</taxon>
        <taxon>Neoptera</taxon>
        <taxon>Endopterygota</taxon>
        <taxon>Lepidoptera</taxon>
        <taxon>Glossata</taxon>
        <taxon>Ditrysia</taxon>
        <taxon>Bombycoidea</taxon>
        <taxon>Bombycidae</taxon>
        <taxon>Bombycinae</taxon>
        <taxon>Bombyx</taxon>
    </lineage>
</organism>
<evidence type="ECO:0000313" key="3">
    <source>
        <dbReference type="RefSeq" id="XP_028032455.1"/>
    </source>
</evidence>